<accession>A0A7G9YK86</accession>
<dbReference type="AlphaFoldDB" id="A0A7G9YK86"/>
<reference evidence="1" key="1">
    <citation type="submission" date="2020-06" db="EMBL/GenBank/DDBJ databases">
        <title>Unique genomic features of the anaerobic methanotrophic archaea.</title>
        <authorList>
            <person name="Chadwick G.L."/>
            <person name="Skennerton C.T."/>
            <person name="Laso-Perez R."/>
            <person name="Leu A.O."/>
            <person name="Speth D.R."/>
            <person name="Yu H."/>
            <person name="Morgan-Lang C."/>
            <person name="Hatzenpichler R."/>
            <person name="Goudeau D."/>
            <person name="Malmstrom R."/>
            <person name="Brazelton W.J."/>
            <person name="Woyke T."/>
            <person name="Hallam S.J."/>
            <person name="Tyson G.W."/>
            <person name="Wegener G."/>
            <person name="Boetius A."/>
            <person name="Orphan V."/>
        </authorList>
    </citation>
    <scope>NUCLEOTIDE SEQUENCE</scope>
</reference>
<dbReference type="EMBL" id="MT631342">
    <property type="protein sequence ID" value="QNO48420.1"/>
    <property type="molecule type" value="Genomic_DNA"/>
</dbReference>
<evidence type="ECO:0000313" key="2">
    <source>
        <dbReference type="EMBL" id="QNO48487.1"/>
    </source>
</evidence>
<evidence type="ECO:0000313" key="1">
    <source>
        <dbReference type="EMBL" id="QNO48420.1"/>
    </source>
</evidence>
<proteinExistence type="predicted"/>
<name>A0A7G9YK86_9EURY</name>
<gene>
    <name evidence="1" type="ORF">CMAMEFPP_00005</name>
    <name evidence="2" type="ORF">HNMFFIKE_00001</name>
</gene>
<protein>
    <submittedName>
        <fullName evidence="1">Uncharacterized protein</fullName>
    </submittedName>
</protein>
<dbReference type="EMBL" id="MT631349">
    <property type="protein sequence ID" value="QNO48487.1"/>
    <property type="molecule type" value="Genomic_DNA"/>
</dbReference>
<sequence length="72" mass="8359">METRVAMATGMETMTVELKTKTVEKLRVIGKKGESYDDTIRHLIGGVDYETFMLEQYKILDEEDEWTPLDDL</sequence>
<organism evidence="1">
    <name type="scientific">Candidatus Methanogaster sp. ANME-2c ERB4</name>
    <dbReference type="NCBI Taxonomy" id="2759911"/>
    <lineage>
        <taxon>Archaea</taxon>
        <taxon>Methanobacteriati</taxon>
        <taxon>Methanobacteriota</taxon>
        <taxon>Stenosarchaea group</taxon>
        <taxon>Methanomicrobia</taxon>
        <taxon>Methanosarcinales</taxon>
        <taxon>ANME-2 cluster</taxon>
        <taxon>Candidatus Methanogasteraceae</taxon>
        <taxon>Candidatus Methanogaster</taxon>
    </lineage>
</organism>